<feature type="compositionally biased region" description="Polar residues" evidence="5">
    <location>
        <begin position="97"/>
        <end position="119"/>
    </location>
</feature>
<dbReference type="Gene3D" id="3.30.1390.20">
    <property type="entry name" value="Ribosomal protein L30, ferredoxin-like fold domain"/>
    <property type="match status" value="1"/>
</dbReference>
<dbReference type="CDD" id="cd01658">
    <property type="entry name" value="Ribosomal_L30"/>
    <property type="match status" value="1"/>
</dbReference>
<evidence type="ECO:0000256" key="1">
    <source>
        <dbReference type="ARBA" id="ARBA00007594"/>
    </source>
</evidence>
<comment type="caution">
    <text evidence="7">The sequence shown here is derived from an EMBL/GenBank/DDBJ whole genome shotgun (WGS) entry which is preliminary data.</text>
</comment>
<protein>
    <recommendedName>
        <fullName evidence="4">Large ribosomal subunit protein uL30m</fullName>
    </recommendedName>
</protein>
<feature type="domain" description="Large ribosomal subunit protein uL30-like ferredoxin-like fold" evidence="6">
    <location>
        <begin position="13"/>
        <end position="63"/>
    </location>
</feature>
<evidence type="ECO:0000259" key="6">
    <source>
        <dbReference type="Pfam" id="PF00327"/>
    </source>
</evidence>
<evidence type="ECO:0000313" key="8">
    <source>
        <dbReference type="Proteomes" id="UP000650467"/>
    </source>
</evidence>
<dbReference type="GO" id="GO:0015934">
    <property type="term" value="C:large ribosomal subunit"/>
    <property type="evidence" value="ECO:0007669"/>
    <property type="project" value="InterPro"/>
</dbReference>
<dbReference type="GO" id="GO:0006412">
    <property type="term" value="P:translation"/>
    <property type="evidence" value="ECO:0007669"/>
    <property type="project" value="InterPro"/>
</dbReference>
<dbReference type="SUPFAM" id="SSF55129">
    <property type="entry name" value="Ribosomal protein L30p/L7e"/>
    <property type="match status" value="1"/>
</dbReference>
<dbReference type="InterPro" id="IPR016082">
    <property type="entry name" value="Ribosomal_uL30_ferredoxin-like"/>
</dbReference>
<dbReference type="PANTHER" id="PTHR15892">
    <property type="entry name" value="MITOCHONDRIAL RIBOSOMAL PROTEIN L30"/>
    <property type="match status" value="1"/>
</dbReference>
<gene>
    <name evidence="7" type="ORF">HXX76_015088</name>
</gene>
<evidence type="ECO:0000256" key="2">
    <source>
        <dbReference type="ARBA" id="ARBA00022980"/>
    </source>
</evidence>
<dbReference type="Proteomes" id="UP000650467">
    <property type="component" value="Unassembled WGS sequence"/>
</dbReference>
<keyword evidence="3" id="KW-0687">Ribonucleoprotein</keyword>
<dbReference type="PANTHER" id="PTHR15892:SF2">
    <property type="entry name" value="LARGE RIBOSOMAL SUBUNIT PROTEIN UL30M"/>
    <property type="match status" value="1"/>
</dbReference>
<evidence type="ECO:0000256" key="5">
    <source>
        <dbReference type="SAM" id="MobiDB-lite"/>
    </source>
</evidence>
<dbReference type="EMBL" id="JAEHOC010000075">
    <property type="protein sequence ID" value="KAG2423698.1"/>
    <property type="molecule type" value="Genomic_DNA"/>
</dbReference>
<dbReference type="AlphaFoldDB" id="A0A835SAG6"/>
<reference evidence="7" key="1">
    <citation type="journal article" date="2020" name="bioRxiv">
        <title>Comparative genomics of Chlamydomonas.</title>
        <authorList>
            <person name="Craig R.J."/>
            <person name="Hasan A.R."/>
            <person name="Ness R.W."/>
            <person name="Keightley P.D."/>
        </authorList>
    </citation>
    <scope>NUCLEOTIDE SEQUENCE</scope>
    <source>
        <strain evidence="7">SAG 7.73</strain>
    </source>
</reference>
<keyword evidence="2" id="KW-0689">Ribosomal protein</keyword>
<dbReference type="NCBIfam" id="TIGR01308">
    <property type="entry name" value="rpmD_bact"/>
    <property type="match status" value="1"/>
</dbReference>
<evidence type="ECO:0000256" key="4">
    <source>
        <dbReference type="ARBA" id="ARBA00035281"/>
    </source>
</evidence>
<proteinExistence type="inferred from homology"/>
<dbReference type="GO" id="GO:0005739">
    <property type="term" value="C:mitochondrion"/>
    <property type="evidence" value="ECO:0007669"/>
    <property type="project" value="TreeGrafter"/>
</dbReference>
<evidence type="ECO:0000313" key="7">
    <source>
        <dbReference type="EMBL" id="KAG2423698.1"/>
    </source>
</evidence>
<sequence length="216" mass="24440">MAAEGSAQAVKSLFVTLRRGFAGTPWFHRRVLESLGLKYRHQCVEKPNNLSIRGMLSKVPHLVVIETDRMRYLRELKEHYQQLPREPWILHHDPPLSSANPSDPTSPLASSSAVDSTSGALLSSAEAPLPPPLPAQPRLTPFAASQLREHVDPVGLEGYRANKQRPLPPRKYFQEQSRRWRAKVLTERGVFSADACRDHAEAIRPKSYRRRTGIRD</sequence>
<name>A0A835SAG6_CHLIN</name>
<feature type="region of interest" description="Disordered" evidence="5">
    <location>
        <begin position="91"/>
        <end position="138"/>
    </location>
</feature>
<dbReference type="OrthoDB" id="509901at2759"/>
<dbReference type="InterPro" id="IPR005996">
    <property type="entry name" value="Ribosomal_uL30_bac-type"/>
</dbReference>
<comment type="similarity">
    <text evidence="1">Belongs to the universal ribosomal protein uL30 family.</text>
</comment>
<dbReference type="InterPro" id="IPR036919">
    <property type="entry name" value="Ribo_uL30_ferredoxin-like_sf"/>
</dbReference>
<dbReference type="Pfam" id="PF00327">
    <property type="entry name" value="Ribosomal_L30"/>
    <property type="match status" value="1"/>
</dbReference>
<dbReference type="GO" id="GO:0003735">
    <property type="term" value="F:structural constituent of ribosome"/>
    <property type="evidence" value="ECO:0007669"/>
    <property type="project" value="InterPro"/>
</dbReference>
<evidence type="ECO:0000256" key="3">
    <source>
        <dbReference type="ARBA" id="ARBA00023274"/>
    </source>
</evidence>
<keyword evidence="8" id="KW-1185">Reference proteome</keyword>
<organism evidence="7 8">
    <name type="scientific">Chlamydomonas incerta</name>
    <dbReference type="NCBI Taxonomy" id="51695"/>
    <lineage>
        <taxon>Eukaryota</taxon>
        <taxon>Viridiplantae</taxon>
        <taxon>Chlorophyta</taxon>
        <taxon>core chlorophytes</taxon>
        <taxon>Chlorophyceae</taxon>
        <taxon>CS clade</taxon>
        <taxon>Chlamydomonadales</taxon>
        <taxon>Chlamydomonadaceae</taxon>
        <taxon>Chlamydomonas</taxon>
    </lineage>
</organism>
<accession>A0A835SAG6</accession>